<sequence length="259" mass="29106">PLPKFLKDLFNNIVIETPKVVEKKYGFFISGSISIYGKKTFAVIKVKKKEEGGYSYSLFIKLPKTWKLTDTFKFLKHNKKNVPQIDLIQIKNAAFVLSDSDYEDDRWGNIVQGLNVIGTVQFAGVLKKLDQMFGGLLSKLQPTIHGSIKLPEIIGSTFEVDIPFGHTIIKDFLLLAPAKLIIRLEEHTSKIPIPTVTVKGGLIVRIPSKILVDRKKLIAALKKAKTKGLKVAIKKEKEIDFNLILKDINANVNALIKER</sequence>
<accession>X0XNR5</accession>
<evidence type="ECO:0000313" key="1">
    <source>
        <dbReference type="EMBL" id="GAG26601.1"/>
    </source>
</evidence>
<dbReference type="EMBL" id="BARS01034847">
    <property type="protein sequence ID" value="GAG26601.1"/>
    <property type="molecule type" value="Genomic_DNA"/>
</dbReference>
<reference evidence="1" key="1">
    <citation type="journal article" date="2014" name="Front. Microbiol.">
        <title>High frequency of phylogenetically diverse reductive dehalogenase-homologous genes in deep subseafloor sedimentary metagenomes.</title>
        <authorList>
            <person name="Kawai M."/>
            <person name="Futagami T."/>
            <person name="Toyoda A."/>
            <person name="Takaki Y."/>
            <person name="Nishi S."/>
            <person name="Hori S."/>
            <person name="Arai W."/>
            <person name="Tsubouchi T."/>
            <person name="Morono Y."/>
            <person name="Uchiyama I."/>
            <person name="Ito T."/>
            <person name="Fujiyama A."/>
            <person name="Inagaki F."/>
            <person name="Takami H."/>
        </authorList>
    </citation>
    <scope>NUCLEOTIDE SEQUENCE</scope>
    <source>
        <strain evidence="1">Expedition CK06-06</strain>
    </source>
</reference>
<dbReference type="AlphaFoldDB" id="X0XNR5"/>
<comment type="caution">
    <text evidence="1">The sequence shown here is derived from an EMBL/GenBank/DDBJ whole genome shotgun (WGS) entry which is preliminary data.</text>
</comment>
<gene>
    <name evidence="1" type="ORF">S01H1_53787</name>
</gene>
<feature type="non-terminal residue" evidence="1">
    <location>
        <position position="259"/>
    </location>
</feature>
<feature type="non-terminal residue" evidence="1">
    <location>
        <position position="1"/>
    </location>
</feature>
<organism evidence="1">
    <name type="scientific">marine sediment metagenome</name>
    <dbReference type="NCBI Taxonomy" id="412755"/>
    <lineage>
        <taxon>unclassified sequences</taxon>
        <taxon>metagenomes</taxon>
        <taxon>ecological metagenomes</taxon>
    </lineage>
</organism>
<protein>
    <submittedName>
        <fullName evidence="1">Uncharacterized protein</fullName>
    </submittedName>
</protein>
<name>X0XNR5_9ZZZZ</name>
<proteinExistence type="predicted"/>